<dbReference type="EMBL" id="MPBG01000001">
    <property type="protein sequence ID" value="RMI89205.1"/>
    <property type="molecule type" value="Genomic_DNA"/>
</dbReference>
<organism evidence="1 3">
    <name type="scientific">Candidatus Phytoplasma solani</name>
    <dbReference type="NCBI Taxonomy" id="69896"/>
    <lineage>
        <taxon>Bacteria</taxon>
        <taxon>Bacillati</taxon>
        <taxon>Mycoplasmatota</taxon>
        <taxon>Mollicutes</taxon>
        <taxon>Acholeplasmatales</taxon>
        <taxon>Acholeplasmataceae</taxon>
        <taxon>Candidatus Phytoplasma</taxon>
        <taxon>16SrXII (Stolbur group)</taxon>
    </lineage>
</organism>
<evidence type="ECO:0000313" key="2">
    <source>
        <dbReference type="EMBL" id="RMI89205.1"/>
    </source>
</evidence>
<evidence type="ECO:0000313" key="1">
    <source>
        <dbReference type="EMBL" id="RMI89187.1"/>
    </source>
</evidence>
<dbReference type="OrthoDB" id="386032at2"/>
<dbReference type="STRING" id="69896.S284_00540"/>
<keyword evidence="3" id="KW-1185">Reference proteome</keyword>
<reference evidence="3" key="1">
    <citation type="submission" date="2016-11" db="EMBL/GenBank/DDBJ databases">
        <title>Genome sequence of Candidatus Phytoplasma solani strain SA-1.</title>
        <authorList>
            <person name="Haryono M."/>
            <person name="Samarzija I."/>
            <person name="Seruga Music M."/>
            <person name="Hogenhout S."/>
            <person name="Kuo C.-H."/>
        </authorList>
    </citation>
    <scope>NUCLEOTIDE SEQUENCE [LARGE SCALE GENOMIC DNA]</scope>
    <source>
        <strain evidence="3">SA-1</strain>
    </source>
</reference>
<proteinExistence type="predicted"/>
<evidence type="ECO:0000313" key="3">
    <source>
        <dbReference type="Proteomes" id="UP000283896"/>
    </source>
</evidence>
<protein>
    <recommendedName>
        <fullName evidence="4">DUF3127 domain-containing protein</fullName>
    </recommendedName>
</protein>
<dbReference type="KEGG" id="psol:S284_00540"/>
<dbReference type="Proteomes" id="UP000283896">
    <property type="component" value="Unassembled WGS sequence"/>
</dbReference>
<dbReference type="AlphaFoldDB" id="A0A421NYT4"/>
<dbReference type="RefSeq" id="WP_023161177.1">
    <property type="nucleotide sequence ID" value="NC_022588.1"/>
</dbReference>
<accession>A0A421NYT4</accession>
<comment type="caution">
    <text evidence="1">The sequence shown here is derived from an EMBL/GenBank/DDBJ whole genome shotgun (WGS) entry which is preliminary data.</text>
</comment>
<name>A0A421NYT4_9MOLU</name>
<evidence type="ECO:0008006" key="4">
    <source>
        <dbReference type="Google" id="ProtNLM"/>
    </source>
</evidence>
<gene>
    <name evidence="1" type="ORF">PSSA1_v1c0670</name>
    <name evidence="2" type="ORF">PSSA1_v1c0850</name>
</gene>
<sequence length="108" mass="12643">MNDVQKVMKVKDVYVEMQVKYLKTADGNKRQWFASDVSVNLDDKQTKYDQIIIEFSHIDADNPEFFLQPGQLIKVLNGEIRTSQTGVFFNINSFRQTNDEERNTINHI</sequence>
<reference evidence="1" key="2">
    <citation type="journal article" date="2019" name="Syst. Appl. Microbiol.">
        <title>The genome of 'Candidatus Phytoplasma solani' strain SA-1 is highly dynamic and prone to adopting foreign sequences.</title>
        <authorList>
            <person name="Music M.S."/>
            <person name="Samarzija I."/>
            <person name="Hogenhout S.A."/>
            <person name="Haryono M."/>
            <person name="Cho S.T."/>
            <person name="Kuo C.H."/>
        </authorList>
    </citation>
    <scope>NUCLEOTIDE SEQUENCE</scope>
    <source>
        <strain evidence="1">SA-1</strain>
    </source>
</reference>
<dbReference type="EMBL" id="MPBG01000001">
    <property type="protein sequence ID" value="RMI89187.1"/>
    <property type="molecule type" value="Genomic_DNA"/>
</dbReference>